<dbReference type="PANTHER" id="PTHR30399">
    <property type="entry name" value="UNCHARACTERIZED PROTEIN YGJP"/>
    <property type="match status" value="1"/>
</dbReference>
<accession>A0A543AT33</accession>
<dbReference type="InParanoid" id="A0A543AT33"/>
<dbReference type="AlphaFoldDB" id="A0A543AT33"/>
<feature type="domain" description="YgjP-like metallopeptidase" evidence="1">
    <location>
        <begin position="96"/>
        <end position="164"/>
    </location>
</feature>
<dbReference type="InterPro" id="IPR002725">
    <property type="entry name" value="YgjP-like_metallopeptidase"/>
</dbReference>
<dbReference type="CDD" id="cd07344">
    <property type="entry name" value="M48_yhfN_like"/>
    <property type="match status" value="1"/>
</dbReference>
<dbReference type="RefSeq" id="WP_142035895.1">
    <property type="nucleotide sequence ID" value="NZ_JBHTGS010000001.1"/>
</dbReference>
<reference evidence="2 3" key="1">
    <citation type="submission" date="2019-06" db="EMBL/GenBank/DDBJ databases">
        <title>Sequencing the genomes of 1000 actinobacteria strains.</title>
        <authorList>
            <person name="Klenk H.-P."/>
        </authorList>
    </citation>
    <scope>NUCLEOTIDE SEQUENCE [LARGE SCALE GENOMIC DNA]</scope>
    <source>
        <strain evidence="2 3">DSM 45928</strain>
    </source>
</reference>
<evidence type="ECO:0000313" key="2">
    <source>
        <dbReference type="EMBL" id="TQL75665.1"/>
    </source>
</evidence>
<name>A0A543AT33_9ACTN</name>
<evidence type="ECO:0000313" key="3">
    <source>
        <dbReference type="Proteomes" id="UP000317043"/>
    </source>
</evidence>
<dbReference type="EMBL" id="VFOW01000001">
    <property type="protein sequence ID" value="TQL75665.1"/>
    <property type="molecule type" value="Genomic_DNA"/>
</dbReference>
<dbReference type="OrthoDB" id="9811177at2"/>
<dbReference type="Proteomes" id="UP000317043">
    <property type="component" value="Unassembled WGS sequence"/>
</dbReference>
<proteinExistence type="predicted"/>
<gene>
    <name evidence="2" type="ORF">FB566_1176</name>
</gene>
<sequence length="179" mass="20534">MARKASPPVDVRRSTRRRRTVSAYRDGERVVVLIPDVFTRAEEAEWVDRMLGRLTERDKRAGRGGDAALRNRAIRLAHRYFPDYPQTAEPTSVKWVHNQTSRWGSCTPDDGTIRLSSRLAAMPGWVIDYVLLHELAHLVIPRHGREFWELLERYPKTERARGYLEGVADAGIDNTGDNL</sequence>
<evidence type="ECO:0000259" key="1">
    <source>
        <dbReference type="Pfam" id="PF01863"/>
    </source>
</evidence>
<comment type="caution">
    <text evidence="2">The sequence shown here is derived from an EMBL/GenBank/DDBJ whole genome shotgun (WGS) entry which is preliminary data.</text>
</comment>
<dbReference type="Gene3D" id="3.30.2010.10">
    <property type="entry name" value="Metalloproteases ('zincins'), catalytic domain"/>
    <property type="match status" value="1"/>
</dbReference>
<protein>
    <recommendedName>
        <fullName evidence="1">YgjP-like metallopeptidase domain-containing protein</fullName>
    </recommendedName>
</protein>
<organism evidence="2 3">
    <name type="scientific">Stackebrandtia endophytica</name>
    <dbReference type="NCBI Taxonomy" id="1496996"/>
    <lineage>
        <taxon>Bacteria</taxon>
        <taxon>Bacillati</taxon>
        <taxon>Actinomycetota</taxon>
        <taxon>Actinomycetes</taxon>
        <taxon>Glycomycetales</taxon>
        <taxon>Glycomycetaceae</taxon>
        <taxon>Stackebrandtia</taxon>
    </lineage>
</organism>
<dbReference type="InterPro" id="IPR053136">
    <property type="entry name" value="UTP_pyrophosphatase-like"/>
</dbReference>
<dbReference type="PANTHER" id="PTHR30399:SF1">
    <property type="entry name" value="UTP PYROPHOSPHATASE"/>
    <property type="match status" value="1"/>
</dbReference>
<keyword evidence="3" id="KW-1185">Reference proteome</keyword>
<dbReference type="Pfam" id="PF01863">
    <property type="entry name" value="YgjP-like"/>
    <property type="match status" value="1"/>
</dbReference>